<dbReference type="KEGG" id="sya:A6768_13000"/>
<organism evidence="8 9">
    <name type="scientific">Sphingobium yanoikuyae</name>
    <name type="common">Sphingomonas yanoikuyae</name>
    <dbReference type="NCBI Taxonomy" id="13690"/>
    <lineage>
        <taxon>Bacteria</taxon>
        <taxon>Pseudomonadati</taxon>
        <taxon>Pseudomonadota</taxon>
        <taxon>Alphaproteobacteria</taxon>
        <taxon>Sphingomonadales</taxon>
        <taxon>Sphingomonadaceae</taxon>
        <taxon>Sphingobium</taxon>
    </lineage>
</organism>
<name>A0A291N0D0_SPHYA</name>
<evidence type="ECO:0000256" key="1">
    <source>
        <dbReference type="ARBA" id="ARBA00004651"/>
    </source>
</evidence>
<keyword evidence="6 7" id="KW-0472">Membrane</keyword>
<dbReference type="PANTHER" id="PTHR30509">
    <property type="entry name" value="P-HYDROXYBENZOIC ACID EFFLUX PUMP SUBUNIT-RELATED"/>
    <property type="match status" value="1"/>
</dbReference>
<comment type="subcellular location">
    <subcellularLocation>
        <location evidence="1">Cell membrane</location>
        <topology evidence="1">Multi-pass membrane protein</topology>
    </subcellularLocation>
</comment>
<feature type="transmembrane region" description="Helical" evidence="7">
    <location>
        <begin position="141"/>
        <end position="160"/>
    </location>
</feature>
<dbReference type="AlphaFoldDB" id="A0A291N0D0"/>
<evidence type="ECO:0000313" key="8">
    <source>
        <dbReference type="EMBL" id="ATI80813.1"/>
    </source>
</evidence>
<evidence type="ECO:0000256" key="5">
    <source>
        <dbReference type="ARBA" id="ARBA00022989"/>
    </source>
</evidence>
<reference evidence="8 9" key="1">
    <citation type="submission" date="2017-10" db="EMBL/GenBank/DDBJ databases">
        <title>Sphingobium yanoikuyae S72.</title>
        <authorList>
            <person name="Sanchez E."/>
            <person name="Bustos P."/>
            <person name="Mendoza P."/>
            <person name="Guo X."/>
            <person name="Mendoza A."/>
        </authorList>
    </citation>
    <scope>NUCLEOTIDE SEQUENCE [LARGE SCALE GENOMIC DNA]</scope>
    <source>
        <strain evidence="8 9">S72</strain>
    </source>
</reference>
<dbReference type="Pfam" id="PF04632">
    <property type="entry name" value="FUSC"/>
    <property type="match status" value="1"/>
</dbReference>
<feature type="transmembrane region" description="Helical" evidence="7">
    <location>
        <begin position="41"/>
        <end position="59"/>
    </location>
</feature>
<keyword evidence="2" id="KW-0813">Transport</keyword>
<keyword evidence="3" id="KW-1003">Cell membrane</keyword>
<feature type="transmembrane region" description="Helical" evidence="7">
    <location>
        <begin position="447"/>
        <end position="466"/>
    </location>
</feature>
<feature type="transmembrane region" description="Helical" evidence="7">
    <location>
        <begin position="393"/>
        <end position="414"/>
    </location>
</feature>
<protein>
    <submittedName>
        <fullName evidence="8">FUSC family protein</fullName>
    </submittedName>
</protein>
<evidence type="ECO:0000256" key="6">
    <source>
        <dbReference type="ARBA" id="ARBA00023136"/>
    </source>
</evidence>
<sequence length="699" mass="74537">MGYWLFWYGGWIGPEIALPQWQWPRWRNPLRNPVVKTDVEALLFAAKSFVAALLAYYVALRIGLPRPSWAIVTVYLVSQPSAGASLGRGVYRLAGTLVGVIATVAIIPIFANEPLVCSVVLAGWIGLCLFLSLLDRTPRAYAFVLSGYTASLIGFPAVAAPDTIFDTASVRVQEIALGILCAVLVHRYVMPRPMTGQFKAKLAATLRDARQLAGDALREVSENERREDRHRLALDLLALRGLATHLPYDPVAGRPSAASVQLMHDRLARLLPLLADVEERIDALRARRLGMPVELAQLVLDVRAWIASDELVEREAGALWLIRHARSLAHGGSDTGDALSANVAGHLADLVGLLHDGDRLGHEVITGASAFAVEPLSVKKRVKGYVFHRDPVMAARAGAGAIVGITLGCFAWIWSAWPDGGLAVSVLGVTCALFGNVDNPVPFVRKYIVGSIYGVAISLAYSFVILPRVSDFPTLLAVLAPTFLFAGSLQARPATAFMALGVTLTIPILVGLGAEYGGDFADAVNSSIALFVGVGFGTVSMALFQTVAPDAAIHRLLWLGRRDVARRARGGGPAEAAWTGLMIDRAALLMPRLALSARPTKATLDETLRHLRIGHAAGLLHRRLGRQGGAVADDARAVLADVAAHFGSASAPSLAELSRSVDALAVRIADAAEADRSLLDPLTDLRFALAPVPQGEVAA</sequence>
<evidence type="ECO:0000313" key="9">
    <source>
        <dbReference type="Proteomes" id="UP000219422"/>
    </source>
</evidence>
<feature type="transmembrane region" description="Helical" evidence="7">
    <location>
        <begin position="472"/>
        <end position="489"/>
    </location>
</feature>
<evidence type="ECO:0000256" key="4">
    <source>
        <dbReference type="ARBA" id="ARBA00022692"/>
    </source>
</evidence>
<dbReference type="GeneID" id="57777747"/>
<feature type="transmembrane region" description="Helical" evidence="7">
    <location>
        <begin position="90"/>
        <end position="110"/>
    </location>
</feature>
<dbReference type="Proteomes" id="UP000219422">
    <property type="component" value="Chromosome"/>
</dbReference>
<dbReference type="PANTHER" id="PTHR30509:SF9">
    <property type="entry name" value="MULTIDRUG RESISTANCE PROTEIN MDTO"/>
    <property type="match status" value="1"/>
</dbReference>
<evidence type="ECO:0000256" key="7">
    <source>
        <dbReference type="SAM" id="Phobius"/>
    </source>
</evidence>
<evidence type="ECO:0000256" key="3">
    <source>
        <dbReference type="ARBA" id="ARBA00022475"/>
    </source>
</evidence>
<keyword evidence="5 7" id="KW-1133">Transmembrane helix</keyword>
<dbReference type="RefSeq" id="WP_097383937.1">
    <property type="nucleotide sequence ID" value="NZ_CP023741.1"/>
</dbReference>
<dbReference type="GO" id="GO:0005886">
    <property type="term" value="C:plasma membrane"/>
    <property type="evidence" value="ECO:0007669"/>
    <property type="project" value="UniProtKB-SubCell"/>
</dbReference>
<dbReference type="GO" id="GO:0022857">
    <property type="term" value="F:transmembrane transporter activity"/>
    <property type="evidence" value="ECO:0007669"/>
    <property type="project" value="InterPro"/>
</dbReference>
<evidence type="ECO:0000256" key="2">
    <source>
        <dbReference type="ARBA" id="ARBA00022448"/>
    </source>
</evidence>
<feature type="transmembrane region" description="Helical" evidence="7">
    <location>
        <begin position="496"/>
        <end position="516"/>
    </location>
</feature>
<gene>
    <name evidence="8" type="ORF">A6768_13000</name>
</gene>
<feature type="transmembrane region" description="Helical" evidence="7">
    <location>
        <begin position="116"/>
        <end position="134"/>
    </location>
</feature>
<accession>A0A291N0D0</accession>
<feature type="transmembrane region" description="Helical" evidence="7">
    <location>
        <begin position="172"/>
        <end position="189"/>
    </location>
</feature>
<feature type="transmembrane region" description="Helical" evidence="7">
    <location>
        <begin position="528"/>
        <end position="548"/>
    </location>
</feature>
<dbReference type="InterPro" id="IPR006726">
    <property type="entry name" value="PHBA_efflux_AaeB/fusaric-R"/>
</dbReference>
<proteinExistence type="predicted"/>
<dbReference type="EMBL" id="CP023741">
    <property type="protein sequence ID" value="ATI80813.1"/>
    <property type="molecule type" value="Genomic_DNA"/>
</dbReference>
<keyword evidence="4 7" id="KW-0812">Transmembrane</keyword>